<dbReference type="STRING" id="7868.ENSCMIP00000003237"/>
<evidence type="ECO:0000313" key="3">
    <source>
        <dbReference type="Proteomes" id="UP000314986"/>
    </source>
</evidence>
<dbReference type="GeneTree" id="ENSGT00940000157961"/>
<dbReference type="InterPro" id="IPR051825">
    <property type="entry name" value="SRCIN1"/>
</dbReference>
<dbReference type="GO" id="GO:0061001">
    <property type="term" value="P:regulation of dendritic spine morphogenesis"/>
    <property type="evidence" value="ECO:0007669"/>
    <property type="project" value="TreeGrafter"/>
</dbReference>
<protein>
    <submittedName>
        <fullName evidence="2">SRC kinase signaling inhibitor 1-like</fullName>
    </submittedName>
</protein>
<proteinExistence type="predicted"/>
<reference evidence="3" key="2">
    <citation type="journal article" date="2007" name="PLoS Biol.">
        <title>Survey sequencing and comparative analysis of the elephant shark (Callorhinchus milii) genome.</title>
        <authorList>
            <person name="Venkatesh B."/>
            <person name="Kirkness E.F."/>
            <person name="Loh Y.H."/>
            <person name="Halpern A.L."/>
            <person name="Lee A.P."/>
            <person name="Johnson J."/>
            <person name="Dandona N."/>
            <person name="Viswanathan L.D."/>
            <person name="Tay A."/>
            <person name="Venter J.C."/>
            <person name="Strausberg R.L."/>
            <person name="Brenner S."/>
        </authorList>
    </citation>
    <scope>NUCLEOTIDE SEQUENCE [LARGE SCALE GENOMIC DNA]</scope>
</reference>
<dbReference type="Proteomes" id="UP000314986">
    <property type="component" value="Unassembled WGS sequence"/>
</dbReference>
<feature type="coiled-coil region" evidence="1">
    <location>
        <begin position="91"/>
        <end position="125"/>
    </location>
</feature>
<dbReference type="Ensembl" id="ENSCMIT00000003359.1">
    <property type="protein sequence ID" value="ENSCMIP00000003237.1"/>
    <property type="gene ID" value="ENSCMIG00000001928.1"/>
</dbReference>
<keyword evidence="1" id="KW-0175">Coiled coil</keyword>
<dbReference type="InParanoid" id="A0A4W3GJI9"/>
<dbReference type="PANTHER" id="PTHR22741">
    <property type="entry name" value="P140CAP/SNIP-RELATED"/>
    <property type="match status" value="1"/>
</dbReference>
<organism evidence="2 3">
    <name type="scientific">Callorhinchus milii</name>
    <name type="common">Ghost shark</name>
    <dbReference type="NCBI Taxonomy" id="7868"/>
    <lineage>
        <taxon>Eukaryota</taxon>
        <taxon>Metazoa</taxon>
        <taxon>Chordata</taxon>
        <taxon>Craniata</taxon>
        <taxon>Vertebrata</taxon>
        <taxon>Chondrichthyes</taxon>
        <taxon>Holocephali</taxon>
        <taxon>Chimaeriformes</taxon>
        <taxon>Callorhinchidae</taxon>
        <taxon>Callorhinchus</taxon>
    </lineage>
</organism>
<reference evidence="2" key="4">
    <citation type="submission" date="2025-08" db="UniProtKB">
        <authorList>
            <consortium name="Ensembl"/>
        </authorList>
    </citation>
    <scope>IDENTIFICATION</scope>
</reference>
<dbReference type="AlphaFoldDB" id="A0A4W3GJI9"/>
<reference evidence="2" key="5">
    <citation type="submission" date="2025-09" db="UniProtKB">
        <authorList>
            <consortium name="Ensembl"/>
        </authorList>
    </citation>
    <scope>IDENTIFICATION</scope>
</reference>
<accession>A0A4W3GJI9</accession>
<dbReference type="GO" id="GO:0015629">
    <property type="term" value="C:actin cytoskeleton"/>
    <property type="evidence" value="ECO:0007669"/>
    <property type="project" value="TreeGrafter"/>
</dbReference>
<keyword evidence="3" id="KW-1185">Reference proteome</keyword>
<name>A0A4W3GJI9_CALMI</name>
<evidence type="ECO:0000256" key="1">
    <source>
        <dbReference type="SAM" id="Coils"/>
    </source>
</evidence>
<dbReference type="GO" id="GO:0014069">
    <property type="term" value="C:postsynaptic density"/>
    <property type="evidence" value="ECO:0007669"/>
    <property type="project" value="TreeGrafter"/>
</dbReference>
<dbReference type="GO" id="GO:0005737">
    <property type="term" value="C:cytoplasm"/>
    <property type="evidence" value="ECO:0007669"/>
    <property type="project" value="TreeGrafter"/>
</dbReference>
<dbReference type="PANTHER" id="PTHR22741:SF5">
    <property type="entry name" value="SRC KINASE SIGNALING INHIBITOR 1"/>
    <property type="match status" value="1"/>
</dbReference>
<dbReference type="Gene3D" id="1.20.58.1540">
    <property type="entry name" value="Actin interacting protein 3, C-terminal domain"/>
    <property type="match status" value="1"/>
</dbReference>
<reference evidence="3" key="1">
    <citation type="journal article" date="2006" name="Science">
        <title>Ancient noncoding elements conserved in the human genome.</title>
        <authorList>
            <person name="Venkatesh B."/>
            <person name="Kirkness E.F."/>
            <person name="Loh Y.H."/>
            <person name="Halpern A.L."/>
            <person name="Lee A.P."/>
            <person name="Johnson J."/>
            <person name="Dandona N."/>
            <person name="Viswanathan L.D."/>
            <person name="Tay A."/>
            <person name="Venter J.C."/>
            <person name="Strausberg R.L."/>
            <person name="Brenner S."/>
        </authorList>
    </citation>
    <scope>NUCLEOTIDE SEQUENCE [LARGE SCALE GENOMIC DNA]</scope>
</reference>
<reference evidence="3" key="3">
    <citation type="journal article" date="2014" name="Nature">
        <title>Elephant shark genome provides unique insights into gnathostome evolution.</title>
        <authorList>
            <consortium name="International Elephant Shark Genome Sequencing Consortium"/>
            <person name="Venkatesh B."/>
            <person name="Lee A.P."/>
            <person name="Ravi V."/>
            <person name="Maurya A.K."/>
            <person name="Lian M.M."/>
            <person name="Swann J.B."/>
            <person name="Ohta Y."/>
            <person name="Flajnik M.F."/>
            <person name="Sutoh Y."/>
            <person name="Kasahara M."/>
            <person name="Hoon S."/>
            <person name="Gangu V."/>
            <person name="Roy S.W."/>
            <person name="Irimia M."/>
            <person name="Korzh V."/>
            <person name="Kondrychyn I."/>
            <person name="Lim Z.W."/>
            <person name="Tay B.H."/>
            <person name="Tohari S."/>
            <person name="Kong K.W."/>
            <person name="Ho S."/>
            <person name="Lorente-Galdos B."/>
            <person name="Quilez J."/>
            <person name="Marques-Bonet T."/>
            <person name="Raney B.J."/>
            <person name="Ingham P.W."/>
            <person name="Tay A."/>
            <person name="Hillier L.W."/>
            <person name="Minx P."/>
            <person name="Boehm T."/>
            <person name="Wilson R.K."/>
            <person name="Brenner S."/>
            <person name="Warren W.C."/>
        </authorList>
    </citation>
    <scope>NUCLEOTIDE SEQUENCE [LARGE SCALE GENOMIC DNA]</scope>
</reference>
<evidence type="ECO:0000313" key="2">
    <source>
        <dbReference type="Ensembl" id="ENSCMIP00000003237.1"/>
    </source>
</evidence>
<sequence>MTSSGPGPAVTPPPTAITKLQIQLHLHHLQQNASDLRAQLLHLRKLQLHSLDTMKMMMKRMETEINVRVTEAVRKQEDPLHRQRALVEEERQRYLNEEEMIVQQLNDLEKAVEELQRDLSLNQRLVAGQELEEKALVLRRLGETLTDLKGENLRPIG</sequence>